<dbReference type="AlphaFoldDB" id="A0A7M5XIY8"/>
<dbReference type="EnsemblMetazoa" id="CLYHEMT024369.1">
    <property type="protein sequence ID" value="CLYHEMP024369.1"/>
    <property type="gene ID" value="CLYHEMG024369"/>
</dbReference>
<feature type="region of interest" description="Disordered" evidence="1">
    <location>
        <begin position="21"/>
        <end position="112"/>
    </location>
</feature>
<evidence type="ECO:0000256" key="1">
    <source>
        <dbReference type="SAM" id="MobiDB-lite"/>
    </source>
</evidence>
<protein>
    <submittedName>
        <fullName evidence="2">Uncharacterized protein</fullName>
    </submittedName>
</protein>
<name>A0A7M5XIY8_9CNID</name>
<dbReference type="Proteomes" id="UP000594262">
    <property type="component" value="Unplaced"/>
</dbReference>
<feature type="compositionally biased region" description="Polar residues" evidence="1">
    <location>
        <begin position="74"/>
        <end position="83"/>
    </location>
</feature>
<evidence type="ECO:0000313" key="2">
    <source>
        <dbReference type="EnsemblMetazoa" id="CLYHEMP024369.1"/>
    </source>
</evidence>
<feature type="region of interest" description="Disordered" evidence="1">
    <location>
        <begin position="134"/>
        <end position="170"/>
    </location>
</feature>
<keyword evidence="3" id="KW-1185">Reference proteome</keyword>
<sequence length="170" mass="19168">VYQHSQAMNRLHSTRNVTNLFSQSTKNHKLANQTATKRNTKHLPKLDTLSPTTSSISPKRMDSSLRGAHAQYMASRTTSQKSGNLIGLKPPSLDDTSSYKERISQEVYKPPTEKRLLSQKDILGPAQYADFDAISSERCKSGRRSAQRASPDMRAITPQQYFMYPQHESP</sequence>
<proteinExistence type="predicted"/>
<evidence type="ECO:0000313" key="3">
    <source>
        <dbReference type="Proteomes" id="UP000594262"/>
    </source>
</evidence>
<accession>A0A7M5XIY8</accession>
<reference evidence="2" key="1">
    <citation type="submission" date="2021-01" db="UniProtKB">
        <authorList>
            <consortium name="EnsemblMetazoa"/>
        </authorList>
    </citation>
    <scope>IDENTIFICATION</scope>
</reference>
<feature type="compositionally biased region" description="Polar residues" evidence="1">
    <location>
        <begin position="21"/>
        <end position="37"/>
    </location>
</feature>
<organism evidence="2 3">
    <name type="scientific">Clytia hemisphaerica</name>
    <dbReference type="NCBI Taxonomy" id="252671"/>
    <lineage>
        <taxon>Eukaryota</taxon>
        <taxon>Metazoa</taxon>
        <taxon>Cnidaria</taxon>
        <taxon>Hydrozoa</taxon>
        <taxon>Hydroidolina</taxon>
        <taxon>Leptothecata</taxon>
        <taxon>Obeliida</taxon>
        <taxon>Clytiidae</taxon>
        <taxon>Clytia</taxon>
    </lineage>
</organism>